<proteinExistence type="predicted"/>
<keyword evidence="2" id="KW-1133">Transmembrane helix</keyword>
<sequence>MTDSTDIGPQVLRTDPTPNTGATSAIASMAYRDSEVEDLINAVTEPTNTATLTTWTEGRAEGLFKPNLGEAFCQAVLKRTLGAGRKPLVPSYGAQPRIIIEHCLEAQEIRKVRDRRLTWISLVFGLLFLPGAALWLAAYLVGGEGKDRNRQALRVAIQVLTVIVAAALLWRYHGTGGLWGWYLQLMIPLPVVGWFLARRVCLDTAHTLHDRWGGLLEGTGPGPKTSGAVPMGPEDKKAENLRKQLAAIAAEQDTNIAHYAGPKGILGMGRRYASWSLDENLNAAGELEEIRPFHNFDVIRRMEERLRLLTRSPLAEGGIPSVQVEHWIISAIGEGADEISRPVGPDMDGTRMRAHAVQNIANRQIFGNGPRHYLGTQFVLWEGQLVVTLNTTVTALGPSLRVEVTGHALGPLPALFTKKPKPPEIEVAKTFRFWEKRTVQLPLINSAAEVVRLAVRAPFTHFEWSVGLLGWLGGTLKLPEPFGLRSAWASKPWNNRFMADDAIRVSVPVLRAAHAALLELLPEQDVALDRFQTRSNLISAEMQSSRPSKADEYDAS</sequence>
<accession>A0ABW1G541</accession>
<dbReference type="EMBL" id="JBHSQJ010000076">
    <property type="protein sequence ID" value="MFC5909282.1"/>
    <property type="molecule type" value="Genomic_DNA"/>
</dbReference>
<evidence type="ECO:0000313" key="4">
    <source>
        <dbReference type="Proteomes" id="UP001596174"/>
    </source>
</evidence>
<protein>
    <submittedName>
        <fullName evidence="3">Uncharacterized protein</fullName>
    </submittedName>
</protein>
<feature type="region of interest" description="Disordered" evidence="1">
    <location>
        <begin position="1"/>
        <end position="22"/>
    </location>
</feature>
<reference evidence="4" key="1">
    <citation type="journal article" date="2019" name="Int. J. Syst. Evol. Microbiol.">
        <title>The Global Catalogue of Microorganisms (GCM) 10K type strain sequencing project: providing services to taxonomists for standard genome sequencing and annotation.</title>
        <authorList>
            <consortium name="The Broad Institute Genomics Platform"/>
            <consortium name="The Broad Institute Genome Sequencing Center for Infectious Disease"/>
            <person name="Wu L."/>
            <person name="Ma J."/>
        </authorList>
    </citation>
    <scope>NUCLEOTIDE SEQUENCE [LARGE SCALE GENOMIC DNA]</scope>
    <source>
        <strain evidence="4">JCM 4816</strain>
    </source>
</reference>
<evidence type="ECO:0000256" key="1">
    <source>
        <dbReference type="SAM" id="MobiDB-lite"/>
    </source>
</evidence>
<organism evidence="3 4">
    <name type="scientific">Streptacidiphilus monticola</name>
    <dbReference type="NCBI Taxonomy" id="2161674"/>
    <lineage>
        <taxon>Bacteria</taxon>
        <taxon>Bacillati</taxon>
        <taxon>Actinomycetota</taxon>
        <taxon>Actinomycetes</taxon>
        <taxon>Kitasatosporales</taxon>
        <taxon>Streptomycetaceae</taxon>
        <taxon>Streptacidiphilus</taxon>
    </lineage>
</organism>
<gene>
    <name evidence="3" type="ORF">ACFP3V_18930</name>
</gene>
<keyword evidence="2" id="KW-0812">Transmembrane</keyword>
<keyword evidence="4" id="KW-1185">Reference proteome</keyword>
<keyword evidence="2" id="KW-0472">Membrane</keyword>
<comment type="caution">
    <text evidence="3">The sequence shown here is derived from an EMBL/GenBank/DDBJ whole genome shotgun (WGS) entry which is preliminary data.</text>
</comment>
<name>A0ABW1G541_9ACTN</name>
<dbReference type="Proteomes" id="UP001596174">
    <property type="component" value="Unassembled WGS sequence"/>
</dbReference>
<feature type="transmembrane region" description="Helical" evidence="2">
    <location>
        <begin position="178"/>
        <end position="197"/>
    </location>
</feature>
<dbReference type="RefSeq" id="WP_380584940.1">
    <property type="nucleotide sequence ID" value="NZ_JBHSQJ010000076.1"/>
</dbReference>
<evidence type="ECO:0000256" key="2">
    <source>
        <dbReference type="SAM" id="Phobius"/>
    </source>
</evidence>
<evidence type="ECO:0000313" key="3">
    <source>
        <dbReference type="EMBL" id="MFC5909282.1"/>
    </source>
</evidence>
<feature type="transmembrane region" description="Helical" evidence="2">
    <location>
        <begin position="153"/>
        <end position="172"/>
    </location>
</feature>
<feature type="transmembrane region" description="Helical" evidence="2">
    <location>
        <begin position="117"/>
        <end position="141"/>
    </location>
</feature>